<dbReference type="GO" id="GO:0032259">
    <property type="term" value="P:methylation"/>
    <property type="evidence" value="ECO:0007669"/>
    <property type="project" value="UniProtKB-KW"/>
</dbReference>
<dbReference type="GO" id="GO:0008168">
    <property type="term" value="F:methyltransferase activity"/>
    <property type="evidence" value="ECO:0007669"/>
    <property type="project" value="UniProtKB-KW"/>
</dbReference>
<proteinExistence type="predicted"/>
<dbReference type="Pfam" id="PF01170">
    <property type="entry name" value="UPF0020"/>
    <property type="match status" value="1"/>
</dbReference>
<accession>A0AA87XP11</accession>
<dbReference type="InterPro" id="IPR029063">
    <property type="entry name" value="SAM-dependent_MTases_sf"/>
</dbReference>
<keyword evidence="1" id="KW-0489">Methyltransferase</keyword>
<keyword evidence="2" id="KW-0808">Transferase</keyword>
<sequence>MAIAKPNAYMQPTILPTRPAPKLPKCNSGTVDTALLIEEFKRIYSRDRVPVQVDFRKLVSWLKVGDQLTHQIHPYPAKLLPHIAHFFVHCNMHGGEKYVLDPFCGSGTVALEASLAGHNALVADANPLAILLTRVKTTPYNLEQLREATKRIVERAARLRTAPEILVVNSEKWYAQDVKRRLEILLRSIKEYDDAEIKEFFLVCFSATARKVSRIDPAIAVPVMLRTKDAFSEQQNLRILERLAWVEAARPLDEFFRICHANISRVEAANKVNPGRKVVNVVSNDARSLSSDKIPPAGVPLVITSPPYGTAQKYVRSSSLSLNWLELVPPHRLAEFEGHSIGREHSPAYRNEISAQALPSAYESLLVEVSRTNILRAHITRQYLLELKVALKEMHSKCAPGGRIVIVIGNNEVCGHTLFTNEYISQAMEDLGCQDELVLVDQIKSRGLLTKRNKTASVIAKEFIMVFKKAK</sequence>
<feature type="coiled-coil region" evidence="3">
    <location>
        <begin position="142"/>
        <end position="195"/>
    </location>
</feature>
<evidence type="ECO:0000256" key="1">
    <source>
        <dbReference type="ARBA" id="ARBA00022603"/>
    </source>
</evidence>
<dbReference type="InterPro" id="IPR000241">
    <property type="entry name" value="RlmKL-like_Mtase"/>
</dbReference>
<evidence type="ECO:0000313" key="5">
    <source>
        <dbReference type="EMBL" id="GGY28023.1"/>
    </source>
</evidence>
<gene>
    <name evidence="5" type="ORF">GCM10007387_07620</name>
</gene>
<reference evidence="5" key="1">
    <citation type="journal article" date="2014" name="Int. J. Syst. Evol. Microbiol.">
        <title>Complete genome sequence of Corynebacterium casei LMG S-19264T (=DSM 44701T), isolated from a smear-ripened cheese.</title>
        <authorList>
            <consortium name="US DOE Joint Genome Institute (JGI-PGF)"/>
            <person name="Walter F."/>
            <person name="Albersmeier A."/>
            <person name="Kalinowski J."/>
            <person name="Ruckert C."/>
        </authorList>
    </citation>
    <scope>NUCLEOTIDE SEQUENCE</scope>
    <source>
        <strain evidence="5">KCTC 12343</strain>
    </source>
</reference>
<organism evidence="5 6">
    <name type="scientific">Pseudoduganella albidiflava</name>
    <dbReference type="NCBI Taxonomy" id="321983"/>
    <lineage>
        <taxon>Bacteria</taxon>
        <taxon>Pseudomonadati</taxon>
        <taxon>Pseudomonadota</taxon>
        <taxon>Betaproteobacteria</taxon>
        <taxon>Burkholderiales</taxon>
        <taxon>Oxalobacteraceae</taxon>
        <taxon>Telluria group</taxon>
        <taxon>Pseudoduganella</taxon>
    </lineage>
</organism>
<dbReference type="Proteomes" id="UP000628442">
    <property type="component" value="Unassembled WGS sequence"/>
</dbReference>
<evidence type="ECO:0000259" key="4">
    <source>
        <dbReference type="Pfam" id="PF01170"/>
    </source>
</evidence>
<dbReference type="EMBL" id="BMWV01000001">
    <property type="protein sequence ID" value="GGY28023.1"/>
    <property type="molecule type" value="Genomic_DNA"/>
</dbReference>
<dbReference type="Gene3D" id="3.40.50.150">
    <property type="entry name" value="Vaccinia Virus protein VP39"/>
    <property type="match status" value="2"/>
</dbReference>
<reference evidence="5" key="2">
    <citation type="submission" date="2022-12" db="EMBL/GenBank/DDBJ databases">
        <authorList>
            <person name="Sun Q."/>
            <person name="Kim S."/>
        </authorList>
    </citation>
    <scope>NUCLEOTIDE SEQUENCE</scope>
    <source>
        <strain evidence="5">KCTC 12343</strain>
    </source>
</reference>
<protein>
    <recommendedName>
        <fullName evidence="4">Ribosomal RNA large subunit methyltransferase K/L-like methyltransferase domain-containing protein</fullName>
    </recommendedName>
</protein>
<feature type="domain" description="Ribosomal RNA large subunit methyltransferase K/L-like methyltransferase" evidence="4">
    <location>
        <begin position="75"/>
        <end position="121"/>
    </location>
</feature>
<name>A0AA87XP11_9BURK</name>
<evidence type="ECO:0000256" key="3">
    <source>
        <dbReference type="SAM" id="Coils"/>
    </source>
</evidence>
<evidence type="ECO:0000256" key="2">
    <source>
        <dbReference type="ARBA" id="ARBA00022679"/>
    </source>
</evidence>
<dbReference type="PROSITE" id="PS01261">
    <property type="entry name" value="UPF0020"/>
    <property type="match status" value="1"/>
</dbReference>
<keyword evidence="3" id="KW-0175">Coiled coil</keyword>
<evidence type="ECO:0000313" key="6">
    <source>
        <dbReference type="Proteomes" id="UP000628442"/>
    </source>
</evidence>
<comment type="caution">
    <text evidence="5">The sequence shown here is derived from an EMBL/GenBank/DDBJ whole genome shotgun (WGS) entry which is preliminary data.</text>
</comment>
<dbReference type="AlphaFoldDB" id="A0AA87XP11"/>
<dbReference type="InterPro" id="IPR053943">
    <property type="entry name" value="RlmKL-like_Mtase_CS"/>
</dbReference>
<dbReference type="SUPFAM" id="SSF53335">
    <property type="entry name" value="S-adenosyl-L-methionine-dependent methyltransferases"/>
    <property type="match status" value="1"/>
</dbReference>